<dbReference type="EMBL" id="VIGX01000002">
    <property type="protein sequence ID" value="TWS30188.1"/>
    <property type="molecule type" value="Genomic_DNA"/>
</dbReference>
<dbReference type="Proteomes" id="UP000319375">
    <property type="component" value="Unassembled WGS sequence"/>
</dbReference>
<proteinExistence type="predicted"/>
<accession>A0A5C5S6H8</accession>
<gene>
    <name evidence="1" type="ORF">FK530_06670</name>
</gene>
<reference evidence="1 2" key="1">
    <citation type="submission" date="2019-06" db="EMBL/GenBank/DDBJ databases">
        <title>Tsukamurella conjunctivitidis sp. nov., Tsukamurella assacharolytica sp. nov. and Tsukamurella sputae sp. nov. isolated from patients with conjunctivitis, bacteraemia (lymphoma) and respiratory infection (sputum) in Hong Kong.</title>
        <authorList>
            <person name="Teng J.L.L."/>
            <person name="Lee H.H."/>
            <person name="Fong J.Y.H."/>
            <person name="Fok K.M.N."/>
            <person name="Lau S.K.P."/>
            <person name="Woo P.C.Y."/>
        </authorList>
    </citation>
    <scope>NUCLEOTIDE SEQUENCE [LARGE SCALE GENOMIC DNA]</scope>
    <source>
        <strain evidence="1 2">HKU72</strain>
    </source>
</reference>
<protein>
    <submittedName>
        <fullName evidence="1">Uncharacterized protein</fullName>
    </submittedName>
</protein>
<dbReference type="OrthoDB" id="4637650at2"/>
<organism evidence="1 2">
    <name type="scientific">Tsukamurella conjunctivitidis</name>
    <dbReference type="NCBI Taxonomy" id="2592068"/>
    <lineage>
        <taxon>Bacteria</taxon>
        <taxon>Bacillati</taxon>
        <taxon>Actinomycetota</taxon>
        <taxon>Actinomycetes</taxon>
        <taxon>Mycobacteriales</taxon>
        <taxon>Tsukamurellaceae</taxon>
        <taxon>Tsukamurella</taxon>
    </lineage>
</organism>
<dbReference type="RefSeq" id="WP_146486216.1">
    <property type="nucleotide sequence ID" value="NZ_VIGX01000002.1"/>
</dbReference>
<dbReference type="AlphaFoldDB" id="A0A5C5S6H8"/>
<sequence length="73" mass="8403">MELTIRTSEPSDHIAILDVLLWEVSWTTRNCIGRERRWNASHITERGARRTVANLLTERAPGLTVEAVFIDRT</sequence>
<evidence type="ECO:0000313" key="1">
    <source>
        <dbReference type="EMBL" id="TWS30188.1"/>
    </source>
</evidence>
<name>A0A5C5S6H8_9ACTN</name>
<keyword evidence="2" id="KW-1185">Reference proteome</keyword>
<evidence type="ECO:0000313" key="2">
    <source>
        <dbReference type="Proteomes" id="UP000319375"/>
    </source>
</evidence>
<comment type="caution">
    <text evidence="1">The sequence shown here is derived from an EMBL/GenBank/DDBJ whole genome shotgun (WGS) entry which is preliminary data.</text>
</comment>